<keyword evidence="1" id="KW-0863">Zinc-finger</keyword>
<evidence type="ECO:0000259" key="3">
    <source>
        <dbReference type="PROSITE" id="PS50157"/>
    </source>
</evidence>
<dbReference type="PANTHER" id="PTHR21385">
    <property type="entry name" value="ZINC FINGER PROTEIN-RELATED"/>
    <property type="match status" value="1"/>
</dbReference>
<organism evidence="4 5">
    <name type="scientific">Priapulus caudatus</name>
    <name type="common">Priapulid worm</name>
    <dbReference type="NCBI Taxonomy" id="37621"/>
    <lineage>
        <taxon>Eukaryota</taxon>
        <taxon>Metazoa</taxon>
        <taxon>Ecdysozoa</taxon>
        <taxon>Scalidophora</taxon>
        <taxon>Priapulida</taxon>
        <taxon>Priapulimorpha</taxon>
        <taxon>Priapulimorphida</taxon>
        <taxon>Priapulidae</taxon>
        <taxon>Priapulus</taxon>
    </lineage>
</organism>
<feature type="domain" description="C2H2-type" evidence="3">
    <location>
        <begin position="1"/>
        <end position="25"/>
    </location>
</feature>
<protein>
    <submittedName>
        <fullName evidence="5">Uncharacterized protein LOC106810980</fullName>
    </submittedName>
</protein>
<keyword evidence="2" id="KW-0472">Membrane</keyword>
<keyword evidence="4" id="KW-1185">Reference proteome</keyword>
<evidence type="ECO:0000313" key="5">
    <source>
        <dbReference type="RefSeq" id="XP_014669972.1"/>
    </source>
</evidence>
<dbReference type="PROSITE" id="PS50157">
    <property type="entry name" value="ZINC_FINGER_C2H2_2"/>
    <property type="match status" value="1"/>
</dbReference>
<name>A0ABM1ECQ1_PRICU</name>
<accession>A0ABM1ECQ1</accession>
<sequence length="198" mass="23464">MCGKSFYSEHYLDQHMHNRHTDTQQYQADSVCLADYCDVMRCDLLMHAQLPTECDEDYMTELRIQCHSLVRECRPEKLEKNMTVEEFEDELQEAMCPYLTCERYFEHPGLRGYGHLVIIYFIVIMCIFGVVLLICYLAFDAVQEEQNSHRRYYVRVPEDDSDNDYNYSADYDYDSVTRSPFHQVQSLRSRIHAAGDDT</sequence>
<gene>
    <name evidence="5" type="primary">LOC106810980</name>
</gene>
<proteinExistence type="predicted"/>
<dbReference type="InterPro" id="IPR013087">
    <property type="entry name" value="Znf_C2H2_type"/>
</dbReference>
<dbReference type="GeneID" id="106810980"/>
<dbReference type="RefSeq" id="XP_014669972.1">
    <property type="nucleotide sequence ID" value="XM_014814486.1"/>
</dbReference>
<feature type="transmembrane region" description="Helical" evidence="2">
    <location>
        <begin position="117"/>
        <end position="139"/>
    </location>
</feature>
<evidence type="ECO:0000313" key="4">
    <source>
        <dbReference type="Proteomes" id="UP000695022"/>
    </source>
</evidence>
<keyword evidence="2" id="KW-0812">Transmembrane</keyword>
<reference evidence="5" key="1">
    <citation type="submission" date="2025-08" db="UniProtKB">
        <authorList>
            <consortium name="RefSeq"/>
        </authorList>
    </citation>
    <scope>IDENTIFICATION</scope>
</reference>
<evidence type="ECO:0000256" key="2">
    <source>
        <dbReference type="SAM" id="Phobius"/>
    </source>
</evidence>
<evidence type="ECO:0000256" key="1">
    <source>
        <dbReference type="PROSITE-ProRule" id="PRU00042"/>
    </source>
</evidence>
<dbReference type="PANTHER" id="PTHR21385:SF0">
    <property type="entry name" value="RE51073P"/>
    <property type="match status" value="1"/>
</dbReference>
<dbReference type="Proteomes" id="UP000695022">
    <property type="component" value="Unplaced"/>
</dbReference>
<keyword evidence="1" id="KW-0479">Metal-binding</keyword>
<keyword evidence="2" id="KW-1133">Transmembrane helix</keyword>
<keyword evidence="1" id="KW-0862">Zinc</keyword>